<keyword evidence="12" id="KW-1185">Reference proteome</keyword>
<dbReference type="Proteomes" id="UP001516023">
    <property type="component" value="Unassembled WGS sequence"/>
</dbReference>
<evidence type="ECO:0000313" key="11">
    <source>
        <dbReference type="EMBL" id="KAL3800309.1"/>
    </source>
</evidence>
<dbReference type="GO" id="GO:0008237">
    <property type="term" value="F:metallopeptidase activity"/>
    <property type="evidence" value="ECO:0007669"/>
    <property type="project" value="UniProtKB-KW"/>
</dbReference>
<dbReference type="PANTHER" id="PTHR10942:SF0">
    <property type="entry name" value="LEISHMANOLYSIN-LIKE PEPTIDASE"/>
    <property type="match status" value="1"/>
</dbReference>
<proteinExistence type="inferred from homology"/>
<evidence type="ECO:0000256" key="4">
    <source>
        <dbReference type="ARBA" id="ARBA00022723"/>
    </source>
</evidence>
<name>A0ABD3QK39_9STRA</name>
<feature type="active site" evidence="8">
    <location>
        <position position="405"/>
    </location>
</feature>
<feature type="region of interest" description="Disordered" evidence="9">
    <location>
        <begin position="72"/>
        <end position="97"/>
    </location>
</feature>
<protein>
    <recommendedName>
        <fullName evidence="10">EGF-like domain-containing protein</fullName>
    </recommendedName>
</protein>
<dbReference type="InterPro" id="IPR001577">
    <property type="entry name" value="Peptidase_M8"/>
</dbReference>
<keyword evidence="5" id="KW-0378">Hydrolase</keyword>
<feature type="domain" description="EGF-like" evidence="10">
    <location>
        <begin position="728"/>
        <end position="740"/>
    </location>
</feature>
<reference evidence="11 12" key="1">
    <citation type="journal article" date="2020" name="G3 (Bethesda)">
        <title>Improved Reference Genome for Cyclotella cryptica CCMP332, a Model for Cell Wall Morphogenesis, Salinity Adaptation, and Lipid Production in Diatoms (Bacillariophyta).</title>
        <authorList>
            <person name="Roberts W.R."/>
            <person name="Downey K.M."/>
            <person name="Ruck E.C."/>
            <person name="Traller J.C."/>
            <person name="Alverson A.J."/>
        </authorList>
    </citation>
    <scope>NUCLEOTIDE SEQUENCE [LARGE SCALE GENOMIC DNA]</scope>
    <source>
        <strain evidence="11 12">CCMP332</strain>
    </source>
</reference>
<dbReference type="EMBL" id="JABMIG020000033">
    <property type="protein sequence ID" value="KAL3800309.1"/>
    <property type="molecule type" value="Genomic_DNA"/>
</dbReference>
<evidence type="ECO:0000256" key="5">
    <source>
        <dbReference type="ARBA" id="ARBA00022801"/>
    </source>
</evidence>
<evidence type="ECO:0000256" key="3">
    <source>
        <dbReference type="ARBA" id="ARBA00022670"/>
    </source>
</evidence>
<evidence type="ECO:0000313" key="12">
    <source>
        <dbReference type="Proteomes" id="UP001516023"/>
    </source>
</evidence>
<dbReference type="GO" id="GO:0006508">
    <property type="term" value="P:proteolysis"/>
    <property type="evidence" value="ECO:0007669"/>
    <property type="project" value="UniProtKB-KW"/>
</dbReference>
<dbReference type="Gene3D" id="3.90.132.10">
    <property type="entry name" value="Leishmanolysin , domain 2"/>
    <property type="match status" value="1"/>
</dbReference>
<accession>A0ABD3QK39</accession>
<comment type="similarity">
    <text evidence="2">Belongs to the peptidase M8 family.</text>
</comment>
<evidence type="ECO:0000256" key="1">
    <source>
        <dbReference type="ARBA" id="ARBA00001947"/>
    </source>
</evidence>
<dbReference type="InterPro" id="IPR000742">
    <property type="entry name" value="EGF"/>
</dbReference>
<dbReference type="Pfam" id="PF01457">
    <property type="entry name" value="Peptidase_M8"/>
    <property type="match status" value="2"/>
</dbReference>
<dbReference type="PANTHER" id="PTHR10942">
    <property type="entry name" value="LEISHMANOLYSIN-LIKE PEPTIDASE"/>
    <property type="match status" value="1"/>
</dbReference>
<keyword evidence="6" id="KW-0862">Zinc</keyword>
<evidence type="ECO:0000256" key="8">
    <source>
        <dbReference type="PIRSR" id="PIRSR601577-1"/>
    </source>
</evidence>
<dbReference type="GO" id="GO:0046872">
    <property type="term" value="F:metal ion binding"/>
    <property type="evidence" value="ECO:0007669"/>
    <property type="project" value="UniProtKB-KW"/>
</dbReference>
<keyword evidence="4" id="KW-0479">Metal-binding</keyword>
<keyword evidence="3" id="KW-0645">Protease</keyword>
<dbReference type="AlphaFoldDB" id="A0ABD3QK39"/>
<organism evidence="11 12">
    <name type="scientific">Cyclotella cryptica</name>
    <dbReference type="NCBI Taxonomy" id="29204"/>
    <lineage>
        <taxon>Eukaryota</taxon>
        <taxon>Sar</taxon>
        <taxon>Stramenopiles</taxon>
        <taxon>Ochrophyta</taxon>
        <taxon>Bacillariophyta</taxon>
        <taxon>Coscinodiscophyceae</taxon>
        <taxon>Thalassiosirophycidae</taxon>
        <taxon>Stephanodiscales</taxon>
        <taxon>Stephanodiscaceae</taxon>
        <taxon>Cyclotella</taxon>
    </lineage>
</organism>
<dbReference type="SUPFAM" id="SSF55486">
    <property type="entry name" value="Metalloproteases ('zincins'), catalytic domain"/>
    <property type="match status" value="1"/>
</dbReference>
<gene>
    <name evidence="11" type="ORF">HJC23_003605</name>
</gene>
<comment type="cofactor">
    <cofactor evidence="1">
        <name>Zn(2+)</name>
        <dbReference type="ChEBI" id="CHEBI:29105"/>
    </cofactor>
</comment>
<dbReference type="PROSITE" id="PS01186">
    <property type="entry name" value="EGF_2"/>
    <property type="match status" value="1"/>
</dbReference>
<comment type="caution">
    <text evidence="11">The sequence shown here is derived from an EMBL/GenBank/DDBJ whole genome shotgun (WGS) entry which is preliminary data.</text>
</comment>
<evidence type="ECO:0000259" key="10">
    <source>
        <dbReference type="PROSITE" id="PS01186"/>
    </source>
</evidence>
<evidence type="ECO:0000256" key="9">
    <source>
        <dbReference type="SAM" id="MobiDB-lite"/>
    </source>
</evidence>
<evidence type="ECO:0000256" key="6">
    <source>
        <dbReference type="ARBA" id="ARBA00022833"/>
    </source>
</evidence>
<evidence type="ECO:0000256" key="7">
    <source>
        <dbReference type="ARBA" id="ARBA00023049"/>
    </source>
</evidence>
<evidence type="ECO:0000256" key="2">
    <source>
        <dbReference type="ARBA" id="ARBA00005860"/>
    </source>
</evidence>
<keyword evidence="7" id="KW-0482">Metalloprotease</keyword>
<sequence length="750" mass="83123">MRTISSKTTLLPFSRWCILSYCSGLFLMSNTTNASGAMLLESEDVQRKFLRHVPTSSSNEALNIIENAARHRRRLSEESRTNANQTKSQYDDDYNSEAHHSSHYVSEMTGRTSLMASTDIYRSHQVQDSVVDFDSDMDIEHRLIALEQRLLEFAGTIKSMRSATSIEQENSYDEKTNEQQNLTNPYEEMFSLIPSVELSSFGSNSLSLSSFQDDTSGDIERSPSDLDRGRYLVGLEVREVQSHQQIILDYSSYGHGPSREPIRVRYMLSAGAVDLSPSQFLVLSKLLETSFPAAANAWFQALKVTPVPHEIFPTVRTCGAATVPASDRENGVDGADLVIYVSSDSRFCGGALMHSAVCDFDQYMRPIVGNINICTNNFPENTFSDEAITVETPTLKEYAAYLTTETGRILGASTSLFRYYLNPRTLAHYGTSKKSLTCLDGTKETLQVPNIIFEDIDKNGQRSYEIRTPKVVEMVRNHFDCMILTGAKLEQRQDSIGCLGSFLDDHLFYSEEMTGFEATSTAGPSISPLTLALLEDSSWYVANYEVSVETSFGRGAGCQFARSGCHVDETSTKFANPFSGFHCSKIGEMGCDASHSYKAKCDFVDSLSSTSSDSYCPMYTREAISCTDSSGPLAIQGEYFGESSKCFHTDKGEPMCLRGECNASTRSIDIYYGDEIFQCHMDDQIIDTKKGLKIKCPRISAVCPILSCPSNCSGKGICDIDIDGKHSCICDDPYDESPGCWGESSQKLDL</sequence>
<dbReference type="Gene3D" id="3.10.170.20">
    <property type="match status" value="1"/>
</dbReference>